<dbReference type="AlphaFoldDB" id="A0A9J6RNH1"/>
<dbReference type="PROSITE" id="PS51257">
    <property type="entry name" value="PROKAR_LIPOPROTEIN"/>
    <property type="match status" value="1"/>
</dbReference>
<dbReference type="PANTHER" id="PTHR23427:SF2">
    <property type="entry name" value="SURFEIT LOCUS PROTEIN 1"/>
    <property type="match status" value="1"/>
</dbReference>
<dbReference type="EMBL" id="JAPTGG010000011">
    <property type="protein sequence ID" value="MCZ0866278.1"/>
    <property type="molecule type" value="Genomic_DNA"/>
</dbReference>
<protein>
    <recommendedName>
        <fullName evidence="6">SURF1-like protein</fullName>
    </recommendedName>
</protein>
<keyword evidence="8" id="KW-1185">Reference proteome</keyword>
<keyword evidence="5 6" id="KW-0472">Membrane</keyword>
<dbReference type="Proteomes" id="UP001069090">
    <property type="component" value="Unassembled WGS sequence"/>
</dbReference>
<evidence type="ECO:0000256" key="6">
    <source>
        <dbReference type="RuleBase" id="RU363076"/>
    </source>
</evidence>
<gene>
    <name evidence="7" type="ORF">O0V09_13790</name>
</gene>
<comment type="subcellular location">
    <subcellularLocation>
        <location evidence="6">Cell membrane</location>
        <topology evidence="6">Multi-pass membrane protein</topology>
    </subcellularLocation>
    <subcellularLocation>
        <location evidence="1">Membrane</location>
    </subcellularLocation>
</comment>
<proteinExistence type="inferred from homology"/>
<evidence type="ECO:0000256" key="2">
    <source>
        <dbReference type="ARBA" id="ARBA00007165"/>
    </source>
</evidence>
<keyword evidence="3 6" id="KW-0812">Transmembrane</keyword>
<dbReference type="RefSeq" id="WP_258332442.1">
    <property type="nucleotide sequence ID" value="NZ_JAPTGG010000011.1"/>
</dbReference>
<comment type="caution">
    <text evidence="7">The sequence shown here is derived from an EMBL/GenBank/DDBJ whole genome shotgun (WGS) entry which is preliminary data.</text>
</comment>
<keyword evidence="4 6" id="KW-1133">Transmembrane helix</keyword>
<evidence type="ECO:0000256" key="1">
    <source>
        <dbReference type="ARBA" id="ARBA00004370"/>
    </source>
</evidence>
<dbReference type="PROSITE" id="PS50895">
    <property type="entry name" value="SURF1"/>
    <property type="match status" value="1"/>
</dbReference>
<comment type="similarity">
    <text evidence="2 6">Belongs to the SURF1 family.</text>
</comment>
<accession>A0A9J6RNH1</accession>
<sequence length="256" mass="28720">MATTAPKARLTLAINWPATVLALALLPLLLWLGCWQLDRAEQKRVLKALYSQRAASAPVPISQLENPADSRYQPLIVTGQYLPQWNLLLDNKIYRGSFGYELLTAFELDGGAADKSQWLWVNRGWLKGDAARLSLPAIPPPPAGPQQLIGQLHIPQSTMMQLAADNNKKWPRVTQVLDIKHLQQEMQQAMFPYSLRLAQGAAGVLERNWLVVNIEPAKHTGYAVQWFSLAAMAVIILLLANTNLWALYKQRKARQQ</sequence>
<feature type="transmembrane region" description="Helical" evidence="6">
    <location>
        <begin position="12"/>
        <end position="33"/>
    </location>
</feature>
<keyword evidence="6" id="KW-1003">Cell membrane</keyword>
<organism evidence="7 8">
    <name type="scientific">Dasania phycosphaerae</name>
    <dbReference type="NCBI Taxonomy" id="2950436"/>
    <lineage>
        <taxon>Bacteria</taxon>
        <taxon>Pseudomonadati</taxon>
        <taxon>Pseudomonadota</taxon>
        <taxon>Gammaproteobacteria</taxon>
        <taxon>Cellvibrionales</taxon>
        <taxon>Spongiibacteraceae</taxon>
        <taxon>Dasania</taxon>
    </lineage>
</organism>
<dbReference type="PANTHER" id="PTHR23427">
    <property type="entry name" value="SURFEIT LOCUS PROTEIN"/>
    <property type="match status" value="1"/>
</dbReference>
<evidence type="ECO:0000256" key="4">
    <source>
        <dbReference type="ARBA" id="ARBA00022989"/>
    </source>
</evidence>
<evidence type="ECO:0000256" key="3">
    <source>
        <dbReference type="ARBA" id="ARBA00022692"/>
    </source>
</evidence>
<dbReference type="CDD" id="cd06662">
    <property type="entry name" value="SURF1"/>
    <property type="match status" value="1"/>
</dbReference>
<dbReference type="GO" id="GO:0005886">
    <property type="term" value="C:plasma membrane"/>
    <property type="evidence" value="ECO:0007669"/>
    <property type="project" value="UniProtKB-SubCell"/>
</dbReference>
<reference evidence="7 8" key="1">
    <citation type="submission" date="2022-12" db="EMBL/GenBank/DDBJ databases">
        <title>Dasania phycosphaerae sp. nov., isolated from particulate material of the south coast of Korea.</title>
        <authorList>
            <person name="Jiang Y."/>
        </authorList>
    </citation>
    <scope>NUCLEOTIDE SEQUENCE [LARGE SCALE GENOMIC DNA]</scope>
    <source>
        <strain evidence="7 8">GY-19</strain>
    </source>
</reference>
<evidence type="ECO:0000313" key="8">
    <source>
        <dbReference type="Proteomes" id="UP001069090"/>
    </source>
</evidence>
<feature type="transmembrane region" description="Helical" evidence="6">
    <location>
        <begin position="226"/>
        <end position="248"/>
    </location>
</feature>
<dbReference type="InterPro" id="IPR045214">
    <property type="entry name" value="Surf1/Surf4"/>
</dbReference>
<dbReference type="Pfam" id="PF02104">
    <property type="entry name" value="SURF1"/>
    <property type="match status" value="1"/>
</dbReference>
<dbReference type="InterPro" id="IPR002994">
    <property type="entry name" value="Surf1/Shy1"/>
</dbReference>
<evidence type="ECO:0000313" key="7">
    <source>
        <dbReference type="EMBL" id="MCZ0866278.1"/>
    </source>
</evidence>
<name>A0A9J6RNH1_9GAMM</name>
<evidence type="ECO:0000256" key="5">
    <source>
        <dbReference type="ARBA" id="ARBA00023136"/>
    </source>
</evidence>